<dbReference type="OrthoDB" id="25571at2759"/>
<evidence type="ECO:0000313" key="2">
    <source>
        <dbReference type="EMBL" id="KAG1782594.1"/>
    </source>
</evidence>
<gene>
    <name evidence="2" type="ORF">EV702DRAFT_391007</name>
</gene>
<protein>
    <submittedName>
        <fullName evidence="2">Uncharacterized protein</fullName>
    </submittedName>
</protein>
<evidence type="ECO:0000313" key="3">
    <source>
        <dbReference type="Proteomes" id="UP000714275"/>
    </source>
</evidence>
<accession>A0A9P7D7R8</accession>
<comment type="caution">
    <text evidence="2">The sequence shown here is derived from an EMBL/GenBank/DDBJ whole genome shotgun (WGS) entry which is preliminary data.</text>
</comment>
<organism evidence="2 3">
    <name type="scientific">Suillus placidus</name>
    <dbReference type="NCBI Taxonomy" id="48579"/>
    <lineage>
        <taxon>Eukaryota</taxon>
        <taxon>Fungi</taxon>
        <taxon>Dikarya</taxon>
        <taxon>Basidiomycota</taxon>
        <taxon>Agaricomycotina</taxon>
        <taxon>Agaricomycetes</taxon>
        <taxon>Agaricomycetidae</taxon>
        <taxon>Boletales</taxon>
        <taxon>Suillineae</taxon>
        <taxon>Suillaceae</taxon>
        <taxon>Suillus</taxon>
    </lineage>
</organism>
<keyword evidence="3" id="KW-1185">Reference proteome</keyword>
<evidence type="ECO:0000256" key="1">
    <source>
        <dbReference type="SAM" id="MobiDB-lite"/>
    </source>
</evidence>
<feature type="compositionally biased region" description="Polar residues" evidence="1">
    <location>
        <begin position="230"/>
        <end position="243"/>
    </location>
</feature>
<name>A0A9P7D7R8_9AGAM</name>
<proteinExistence type="predicted"/>
<dbReference type="AlphaFoldDB" id="A0A9P7D7R8"/>
<dbReference type="Proteomes" id="UP000714275">
    <property type="component" value="Unassembled WGS sequence"/>
</dbReference>
<dbReference type="InterPro" id="IPR012340">
    <property type="entry name" value="NA-bd_OB-fold"/>
</dbReference>
<dbReference type="EMBL" id="JABBWD010000003">
    <property type="protein sequence ID" value="KAG1782594.1"/>
    <property type="molecule type" value="Genomic_DNA"/>
</dbReference>
<dbReference type="Gene3D" id="2.40.50.140">
    <property type="entry name" value="Nucleic acid-binding proteins"/>
    <property type="match status" value="1"/>
</dbReference>
<sequence>MEDCEPLLVETTVIKSSETESIRPITVYQALQAEHLPDDAQFSLGGAKFNKVLLVTHVMLRFSDTSDARGAYDLDDGTGRIYGSRLNTAGQDHAAFSAMIRQFDNSLACVVGTIFQRGQQKTITIESMTGAGYHQAMYHALECMRTSLMIERHKGQVCAYSGFMIDMLYSNFMQAHNTVQELKGDAEASRVSEQSYRSFFDLPQNDEGINVSSRQTPVGPLPQYGDYSEGLSSASTSKQVASQLPTPPLALEPETPHSAIVRVAHPCTVTRTPSPLSSFGSSLQISSHYSPQYYSQLAQLTATQLAIVSSLDQLQGDAIYGVWITDVYERVTQVIETTQEEFRTDIEWLLEEIYIFRPLDDGRIALTPRASV</sequence>
<reference evidence="2" key="1">
    <citation type="journal article" date="2020" name="New Phytol.">
        <title>Comparative genomics reveals dynamic genome evolution in host specialist ectomycorrhizal fungi.</title>
        <authorList>
            <person name="Lofgren L.A."/>
            <person name="Nguyen N.H."/>
            <person name="Vilgalys R."/>
            <person name="Ruytinx J."/>
            <person name="Liao H.L."/>
            <person name="Branco S."/>
            <person name="Kuo A."/>
            <person name="LaButti K."/>
            <person name="Lipzen A."/>
            <person name="Andreopoulos W."/>
            <person name="Pangilinan J."/>
            <person name="Riley R."/>
            <person name="Hundley H."/>
            <person name="Na H."/>
            <person name="Barry K."/>
            <person name="Grigoriev I.V."/>
            <person name="Stajich J.E."/>
            <person name="Kennedy P.G."/>
        </authorList>
    </citation>
    <scope>NUCLEOTIDE SEQUENCE</scope>
    <source>
        <strain evidence="2">DOB743</strain>
    </source>
</reference>
<feature type="region of interest" description="Disordered" evidence="1">
    <location>
        <begin position="204"/>
        <end position="249"/>
    </location>
</feature>